<dbReference type="Proteomes" id="UP000031668">
    <property type="component" value="Unassembled WGS sequence"/>
</dbReference>
<protein>
    <submittedName>
        <fullName evidence="2">Pro-Pol polyprotein</fullName>
    </submittedName>
</protein>
<gene>
    <name evidence="2" type="ORF">RF11_00203</name>
</gene>
<dbReference type="Gene3D" id="1.10.340.70">
    <property type="match status" value="1"/>
</dbReference>
<dbReference type="GO" id="GO:0003676">
    <property type="term" value="F:nucleic acid binding"/>
    <property type="evidence" value="ECO:0007669"/>
    <property type="project" value="InterPro"/>
</dbReference>
<dbReference type="Gene3D" id="3.30.420.10">
    <property type="entry name" value="Ribonuclease H-like superfamily/Ribonuclease H"/>
    <property type="match status" value="1"/>
</dbReference>
<accession>A0A0C2JZ82</accession>
<dbReference type="InterPro" id="IPR050951">
    <property type="entry name" value="Retrovirus_Pol_polyprotein"/>
</dbReference>
<dbReference type="PANTHER" id="PTHR37984:SF5">
    <property type="entry name" value="PROTEIN NYNRIN-LIKE"/>
    <property type="match status" value="1"/>
</dbReference>
<evidence type="ECO:0000259" key="1">
    <source>
        <dbReference type="PROSITE" id="PS50994"/>
    </source>
</evidence>
<dbReference type="OrthoDB" id="5978836at2759"/>
<dbReference type="AlphaFoldDB" id="A0A0C2JZ82"/>
<sequence>MPCGPDVEFDKKYSDWINSIDLIDVPLNKDVIRFETKADPILRNVLHHVQNGWPKISKRSDLYWFFKNRFSISVENSILVLNTGFPRVIVPKKLRQEMLIKIHRGHWGIVRSKQLARRYCAWPGIDHEIGKMIYSCSACSRNSKLPSKQFTSWTPTTRPFERVHVDFLGPFKNFVWMILIDSFSRFPFIAKMKNISARQTIDALKSIFCLEGYPETLVSDNGRQFVSLEFSDFCTTHGIMHKFSPPYHPESNGLAERFVQSFKSSISKSMDSGSTLEDSVYDFLISYRGTPSIMNKSPSEMFHGRQLRNELGVAVSASAEDKYEVSKFKPDQLVWIRTYGASPSWLEGRVLKTIGSRLYLVGTDTETFTRHQNQLKNRTRPGEGYDFQFVKLQTHLHENPSNEEIKIPSVPRRSARLAQKKAFSN</sequence>
<dbReference type="InterPro" id="IPR001584">
    <property type="entry name" value="Integrase_cat-core"/>
</dbReference>
<dbReference type="EMBL" id="JWZT01000149">
    <property type="protein sequence ID" value="KII74958.1"/>
    <property type="molecule type" value="Genomic_DNA"/>
</dbReference>
<name>A0A0C2JZ82_THEKT</name>
<dbReference type="InterPro" id="IPR036397">
    <property type="entry name" value="RNaseH_sf"/>
</dbReference>
<dbReference type="Pfam" id="PF17921">
    <property type="entry name" value="Integrase_H2C2"/>
    <property type="match status" value="1"/>
</dbReference>
<dbReference type="PANTHER" id="PTHR37984">
    <property type="entry name" value="PROTEIN CBG26694"/>
    <property type="match status" value="1"/>
</dbReference>
<dbReference type="InterPro" id="IPR012337">
    <property type="entry name" value="RNaseH-like_sf"/>
</dbReference>
<dbReference type="FunFam" id="3.30.420.10:FF:000063">
    <property type="entry name" value="Retrovirus-related Pol polyprotein from transposon 297-like Protein"/>
    <property type="match status" value="1"/>
</dbReference>
<feature type="domain" description="Integrase catalytic" evidence="1">
    <location>
        <begin position="155"/>
        <end position="306"/>
    </location>
</feature>
<dbReference type="Pfam" id="PF00665">
    <property type="entry name" value="rve"/>
    <property type="match status" value="1"/>
</dbReference>
<dbReference type="SUPFAM" id="SSF53098">
    <property type="entry name" value="Ribonuclease H-like"/>
    <property type="match status" value="1"/>
</dbReference>
<proteinExistence type="predicted"/>
<dbReference type="PROSITE" id="PS50994">
    <property type="entry name" value="INTEGRASE"/>
    <property type="match status" value="1"/>
</dbReference>
<keyword evidence="3" id="KW-1185">Reference proteome</keyword>
<dbReference type="GO" id="GO:0015074">
    <property type="term" value="P:DNA integration"/>
    <property type="evidence" value="ECO:0007669"/>
    <property type="project" value="InterPro"/>
</dbReference>
<dbReference type="OMA" id="HIEYINT"/>
<reference evidence="2 3" key="1">
    <citation type="journal article" date="2014" name="Genome Biol. Evol.">
        <title>The genome of the myxosporean Thelohanellus kitauei shows adaptations to nutrient acquisition within its fish host.</title>
        <authorList>
            <person name="Yang Y."/>
            <person name="Xiong J."/>
            <person name="Zhou Z."/>
            <person name="Huo F."/>
            <person name="Miao W."/>
            <person name="Ran C."/>
            <person name="Liu Y."/>
            <person name="Zhang J."/>
            <person name="Feng J."/>
            <person name="Wang M."/>
            <person name="Wang M."/>
            <person name="Wang L."/>
            <person name="Yao B."/>
        </authorList>
    </citation>
    <scope>NUCLEOTIDE SEQUENCE [LARGE SCALE GENOMIC DNA]</scope>
    <source>
        <strain evidence="2">Wuqing</strain>
    </source>
</reference>
<dbReference type="InterPro" id="IPR041588">
    <property type="entry name" value="Integrase_H2C2"/>
</dbReference>
<evidence type="ECO:0000313" key="3">
    <source>
        <dbReference type="Proteomes" id="UP000031668"/>
    </source>
</evidence>
<organism evidence="2 3">
    <name type="scientific">Thelohanellus kitauei</name>
    <name type="common">Myxosporean</name>
    <dbReference type="NCBI Taxonomy" id="669202"/>
    <lineage>
        <taxon>Eukaryota</taxon>
        <taxon>Metazoa</taxon>
        <taxon>Cnidaria</taxon>
        <taxon>Myxozoa</taxon>
        <taxon>Myxosporea</taxon>
        <taxon>Bivalvulida</taxon>
        <taxon>Platysporina</taxon>
        <taxon>Myxobolidae</taxon>
        <taxon>Thelohanellus</taxon>
    </lineage>
</organism>
<comment type="caution">
    <text evidence="2">The sequence shown here is derived from an EMBL/GenBank/DDBJ whole genome shotgun (WGS) entry which is preliminary data.</text>
</comment>
<evidence type="ECO:0000313" key="2">
    <source>
        <dbReference type="EMBL" id="KII74958.1"/>
    </source>
</evidence>